<dbReference type="Proteomes" id="UP001058533">
    <property type="component" value="Chromosome"/>
</dbReference>
<gene>
    <name evidence="1" type="ORF">NMP03_06315</name>
</gene>
<evidence type="ECO:0000313" key="2">
    <source>
        <dbReference type="Proteomes" id="UP001058533"/>
    </source>
</evidence>
<reference evidence="1" key="1">
    <citation type="submission" date="2022-07" db="EMBL/GenBank/DDBJ databases">
        <title>Sphingomonas sp. nov., a novel bacterium isolated from the north slope of the Mount Everest.</title>
        <authorList>
            <person name="Cui X."/>
            <person name="Liu Y."/>
        </authorList>
    </citation>
    <scope>NUCLEOTIDE SEQUENCE</scope>
    <source>
        <strain evidence="1">S5-59</strain>
    </source>
</reference>
<dbReference type="EMBL" id="CP101740">
    <property type="protein sequence ID" value="UUL83805.1"/>
    <property type="molecule type" value="Genomic_DNA"/>
</dbReference>
<keyword evidence="2" id="KW-1185">Reference proteome</keyword>
<name>A0ABY5LD99_9SPHN</name>
<accession>A0ABY5LD99</accession>
<sequence length="298" mass="33469">MAAAREIQLLERVMQTKFGARVRLFLIIDKKMVSARWKSLSSAALEGYRVDVAQMLIMGGVTAEVAQRLRAQLLSRFEWLDKVSDQAFVEIYLTVHNRGKMVDVVVRGLTVERLIAEMKEMARLTRELETQLAARGKGWGKLQLLSGLKTGDGRQIADWTLCAVHEDGRIWVMAIIESKSISNMEHLIEQKGRGTGQFLKDFMRAKLEGLIIDIVDLQGNISPRKFRPAQVLLEPIPPGATKLGPYPTRFIGVVPDKFSARQLLNAETAGLAMETWAWPVSQSEMLKLINAIEKSISR</sequence>
<dbReference type="RefSeq" id="WP_256507641.1">
    <property type="nucleotide sequence ID" value="NZ_CP101740.1"/>
</dbReference>
<protein>
    <submittedName>
        <fullName evidence="1">Uncharacterized protein</fullName>
    </submittedName>
</protein>
<evidence type="ECO:0000313" key="1">
    <source>
        <dbReference type="EMBL" id="UUL83805.1"/>
    </source>
</evidence>
<organism evidence="1 2">
    <name type="scientific">Sphingomonas qomolangmaensis</name>
    <dbReference type="NCBI Taxonomy" id="2918765"/>
    <lineage>
        <taxon>Bacteria</taxon>
        <taxon>Pseudomonadati</taxon>
        <taxon>Pseudomonadota</taxon>
        <taxon>Alphaproteobacteria</taxon>
        <taxon>Sphingomonadales</taxon>
        <taxon>Sphingomonadaceae</taxon>
        <taxon>Sphingomonas</taxon>
    </lineage>
</organism>
<proteinExistence type="predicted"/>